<dbReference type="Proteomes" id="UP000283269">
    <property type="component" value="Unassembled WGS sequence"/>
</dbReference>
<dbReference type="AlphaFoldDB" id="A0A409XN33"/>
<name>A0A409XN33_PSICY</name>
<protein>
    <submittedName>
        <fullName evidence="1">Uncharacterized protein</fullName>
    </submittedName>
</protein>
<proteinExistence type="predicted"/>
<keyword evidence="2" id="KW-1185">Reference proteome</keyword>
<evidence type="ECO:0000313" key="1">
    <source>
        <dbReference type="EMBL" id="PPQ92225.1"/>
    </source>
</evidence>
<dbReference type="EMBL" id="NHYD01001075">
    <property type="protein sequence ID" value="PPQ92225.1"/>
    <property type="molecule type" value="Genomic_DNA"/>
</dbReference>
<evidence type="ECO:0000313" key="2">
    <source>
        <dbReference type="Proteomes" id="UP000283269"/>
    </source>
</evidence>
<gene>
    <name evidence="1" type="ORF">CVT25_008999</name>
</gene>
<organism evidence="1 2">
    <name type="scientific">Psilocybe cyanescens</name>
    <dbReference type="NCBI Taxonomy" id="93625"/>
    <lineage>
        <taxon>Eukaryota</taxon>
        <taxon>Fungi</taxon>
        <taxon>Dikarya</taxon>
        <taxon>Basidiomycota</taxon>
        <taxon>Agaricomycotina</taxon>
        <taxon>Agaricomycetes</taxon>
        <taxon>Agaricomycetidae</taxon>
        <taxon>Agaricales</taxon>
        <taxon>Agaricineae</taxon>
        <taxon>Strophariaceae</taxon>
        <taxon>Psilocybe</taxon>
    </lineage>
</organism>
<sequence>MAPANFCEKGPVRHSLLIRLHTPICPDLGLNDVLVPAVTLEVGDVSKLNTLRLLGLETGSQTPPSSQQNTPTRYVGNHGGHTTGSIFGKLRFDGISEQFGFDWEAITRTKSDSLHCILYEAEV</sequence>
<accession>A0A409XN33</accession>
<reference evidence="1 2" key="1">
    <citation type="journal article" date="2018" name="Evol. Lett.">
        <title>Horizontal gene cluster transfer increased hallucinogenic mushroom diversity.</title>
        <authorList>
            <person name="Reynolds H.T."/>
            <person name="Vijayakumar V."/>
            <person name="Gluck-Thaler E."/>
            <person name="Korotkin H.B."/>
            <person name="Matheny P.B."/>
            <person name="Slot J.C."/>
        </authorList>
    </citation>
    <scope>NUCLEOTIDE SEQUENCE [LARGE SCALE GENOMIC DNA]</scope>
    <source>
        <strain evidence="1 2">2631</strain>
    </source>
</reference>
<dbReference type="InParanoid" id="A0A409XN33"/>
<comment type="caution">
    <text evidence="1">The sequence shown here is derived from an EMBL/GenBank/DDBJ whole genome shotgun (WGS) entry which is preliminary data.</text>
</comment>